<evidence type="ECO:0000313" key="1">
    <source>
        <dbReference type="EMBL" id="MDS0018272.1"/>
    </source>
</evidence>
<gene>
    <name evidence="1" type="ORF">PTZ61_06115</name>
</gene>
<evidence type="ECO:0000313" key="2">
    <source>
        <dbReference type="Proteomes" id="UP001182277"/>
    </source>
</evidence>
<dbReference type="Proteomes" id="UP001182277">
    <property type="component" value="Unassembled WGS sequence"/>
</dbReference>
<dbReference type="AlphaFoldDB" id="A0AAE4E3V0"/>
<reference evidence="1" key="1">
    <citation type="submission" date="2023-02" db="EMBL/GenBank/DDBJ databases">
        <title>NDM-1 &amp; ACT-7 co producing ST 133 Enterobacter.</title>
        <authorList>
            <person name="Halder G."/>
            <person name="Chaudhuri B."/>
            <person name="Dutta S."/>
        </authorList>
    </citation>
    <scope>NUCLEOTIDE SEQUENCE</scope>
    <source>
        <strain evidence="1">PEER 323</strain>
    </source>
</reference>
<sequence length="54" mass="6027">MSAYDEIMNALAFYFGDGEGLTPSEESIREIISQEHDPIETIAKALDDYRASKS</sequence>
<organism evidence="1 2">
    <name type="scientific">Enterobacter hormaechei subsp. steigerwaltii</name>
    <dbReference type="NCBI Taxonomy" id="299766"/>
    <lineage>
        <taxon>Bacteria</taxon>
        <taxon>Pseudomonadati</taxon>
        <taxon>Pseudomonadota</taxon>
        <taxon>Gammaproteobacteria</taxon>
        <taxon>Enterobacterales</taxon>
        <taxon>Enterobacteriaceae</taxon>
        <taxon>Enterobacter</taxon>
        <taxon>Enterobacter cloacae complex</taxon>
    </lineage>
</organism>
<proteinExistence type="predicted"/>
<comment type="caution">
    <text evidence="1">The sequence shown here is derived from an EMBL/GenBank/DDBJ whole genome shotgun (WGS) entry which is preliminary data.</text>
</comment>
<dbReference type="EMBL" id="JARDRS010000002">
    <property type="protein sequence ID" value="MDS0018272.1"/>
    <property type="molecule type" value="Genomic_DNA"/>
</dbReference>
<protein>
    <submittedName>
        <fullName evidence="1">Uncharacterized protein</fullName>
    </submittedName>
</protein>
<name>A0AAE4E3V0_9ENTR</name>
<dbReference type="RefSeq" id="WP_162876079.1">
    <property type="nucleotide sequence ID" value="NZ_JARDRS010000002.1"/>
</dbReference>
<accession>A0AAE4E3V0</accession>